<dbReference type="InterPro" id="IPR001647">
    <property type="entry name" value="HTH_TetR"/>
</dbReference>
<accession>A0ABW3C413</accession>
<feature type="compositionally biased region" description="Basic and acidic residues" evidence="3">
    <location>
        <begin position="1"/>
        <end position="17"/>
    </location>
</feature>
<dbReference type="RefSeq" id="WP_381491463.1">
    <property type="nucleotide sequence ID" value="NZ_JBHTIK010000008.1"/>
</dbReference>
<sequence>MSERKAKAGTIRTDRRRVGGSARRTQERGRTRRAILVEASRKLLREREIDEISLTDVADAAGIPKSSAYHFFSHVLEVFEAAASDMETEILKDLDGLSMADCADWRQAVTRFVGRGAAFFNANRDAMQLLIGPKTPSAIKLKDRQNDFAIAGQLKDQISRNFELPELADTPEIFFRAIEIADLFFGLSVIRHGRITDAFTDEAGRATCAYLSLYLPVVLPRARPA</sequence>
<dbReference type="Proteomes" id="UP001597124">
    <property type="component" value="Unassembled WGS sequence"/>
</dbReference>
<dbReference type="InterPro" id="IPR041674">
    <property type="entry name" value="TetR_C_22"/>
</dbReference>
<dbReference type="SUPFAM" id="SSF46689">
    <property type="entry name" value="Homeodomain-like"/>
    <property type="match status" value="1"/>
</dbReference>
<protein>
    <submittedName>
        <fullName evidence="5">TetR family transcriptional regulator</fullName>
    </submittedName>
</protein>
<gene>
    <name evidence="5" type="ORF">ACFQ00_12935</name>
</gene>
<comment type="caution">
    <text evidence="5">The sequence shown here is derived from an EMBL/GenBank/DDBJ whole genome shotgun (WGS) entry which is preliminary data.</text>
</comment>
<name>A0ABW3C413_SPHXN</name>
<feature type="domain" description="HTH tetR-type" evidence="4">
    <location>
        <begin position="30"/>
        <end position="90"/>
    </location>
</feature>
<feature type="DNA-binding region" description="H-T-H motif" evidence="2">
    <location>
        <begin position="53"/>
        <end position="72"/>
    </location>
</feature>
<organism evidence="5 6">
    <name type="scientific">Sphingosinicella xenopeptidilytica</name>
    <dbReference type="NCBI Taxonomy" id="364098"/>
    <lineage>
        <taxon>Bacteria</taxon>
        <taxon>Pseudomonadati</taxon>
        <taxon>Pseudomonadota</taxon>
        <taxon>Alphaproteobacteria</taxon>
        <taxon>Sphingomonadales</taxon>
        <taxon>Sphingosinicellaceae</taxon>
        <taxon>Sphingosinicella</taxon>
    </lineage>
</organism>
<evidence type="ECO:0000313" key="6">
    <source>
        <dbReference type="Proteomes" id="UP001597124"/>
    </source>
</evidence>
<reference evidence="6" key="1">
    <citation type="journal article" date="2019" name="Int. J. Syst. Evol. Microbiol.">
        <title>The Global Catalogue of Microorganisms (GCM) 10K type strain sequencing project: providing services to taxonomists for standard genome sequencing and annotation.</title>
        <authorList>
            <consortium name="The Broad Institute Genomics Platform"/>
            <consortium name="The Broad Institute Genome Sequencing Center for Infectious Disease"/>
            <person name="Wu L."/>
            <person name="Ma J."/>
        </authorList>
    </citation>
    <scope>NUCLEOTIDE SEQUENCE [LARGE SCALE GENOMIC DNA]</scope>
    <source>
        <strain evidence="6">CCUG 52537</strain>
    </source>
</reference>
<keyword evidence="1 2" id="KW-0238">DNA-binding</keyword>
<feature type="region of interest" description="Disordered" evidence="3">
    <location>
        <begin position="1"/>
        <end position="29"/>
    </location>
</feature>
<evidence type="ECO:0000259" key="4">
    <source>
        <dbReference type="PROSITE" id="PS50977"/>
    </source>
</evidence>
<evidence type="ECO:0000313" key="5">
    <source>
        <dbReference type="EMBL" id="MFD0849235.1"/>
    </source>
</evidence>
<evidence type="ECO:0000256" key="1">
    <source>
        <dbReference type="ARBA" id="ARBA00023125"/>
    </source>
</evidence>
<evidence type="ECO:0000256" key="2">
    <source>
        <dbReference type="PROSITE-ProRule" id="PRU00335"/>
    </source>
</evidence>
<dbReference type="PROSITE" id="PS50977">
    <property type="entry name" value="HTH_TETR_2"/>
    <property type="match status" value="1"/>
</dbReference>
<dbReference type="InterPro" id="IPR009057">
    <property type="entry name" value="Homeodomain-like_sf"/>
</dbReference>
<dbReference type="Pfam" id="PF00440">
    <property type="entry name" value="TetR_N"/>
    <property type="match status" value="1"/>
</dbReference>
<dbReference type="Gene3D" id="1.10.357.10">
    <property type="entry name" value="Tetracycline Repressor, domain 2"/>
    <property type="match status" value="1"/>
</dbReference>
<proteinExistence type="predicted"/>
<dbReference type="Pfam" id="PF17928">
    <property type="entry name" value="TetR_C_22"/>
    <property type="match status" value="1"/>
</dbReference>
<evidence type="ECO:0000256" key="3">
    <source>
        <dbReference type="SAM" id="MobiDB-lite"/>
    </source>
</evidence>
<dbReference type="EMBL" id="JBHTIK010000008">
    <property type="protein sequence ID" value="MFD0849235.1"/>
    <property type="molecule type" value="Genomic_DNA"/>
</dbReference>
<keyword evidence="6" id="KW-1185">Reference proteome</keyword>